<dbReference type="EC" id="5.6.2.4" evidence="3"/>
<accession>A0A4S4M289</accession>
<comment type="similarity">
    <text evidence="1">Belongs to the helicase family. RecQ subfamily.</text>
</comment>
<reference evidence="7 8" key="1">
    <citation type="submission" date="2019-02" db="EMBL/GenBank/DDBJ databases">
        <title>Genome sequencing of the rare red list fungi Antrodiella citrinella (Flaviporus citrinellus).</title>
        <authorList>
            <person name="Buettner E."/>
            <person name="Kellner H."/>
        </authorList>
    </citation>
    <scope>NUCLEOTIDE SEQUENCE [LARGE SCALE GENOMIC DNA]</scope>
    <source>
        <strain evidence="7 8">DSM 108506</strain>
    </source>
</reference>
<sequence>MVSPLNDLSACHVEEFARVGIKAVSLDSDTITEARKNKLPLLKDVAACKFPLLLVSPERLTSPELDTILRSELVRGNLVLYAIDEAHVVVPWSKDFRKAYGNISKARTRIPTPTPLLALTATSQHGAPEAALVKTIGLRAGFKMIRLSREQKNLQLVFLTLTHGLGLHEFPDIAWVSEGKYKTLVYCSTIDLCERVASYLWQLRPSTAPRRKNIRLYHSFITSEVNRQTIHSFDNDPDTFVIVATVKLALGVDVRAAKVCINLGLPETVEQDTQQKGRAGRDRTIDAVGITYVEKGYASAIRKEWESEQENHDEDQRPSKAWAKAADGKSGTQVGKDIDPGLRRLVKSHVSRSCLNAETNRIFGEAISPTSCSPCHEAQRRLPCSSCIYSEPYRAVNRQFIVAEIQDFAAQVEHMDNTAKHCTKLTTDSTVSEARAAPQWKTLLAKQGSYKMLTADMRSRATVAVDQYSCSRWLKKTGTYYLIIPHTAHFPGHLFTTLLDHLHLIRSREALDGILADWKYLKEDGETLFVEITKLQLQFDEEHVIAAAEKAKKAADTRLRRKRATEMVVEDDSGQEHGEHTLQLYLSSHC</sequence>
<dbReference type="GO" id="GO:0000724">
    <property type="term" value="P:double-strand break repair via homologous recombination"/>
    <property type="evidence" value="ECO:0007669"/>
    <property type="project" value="TreeGrafter"/>
</dbReference>
<dbReference type="GO" id="GO:0005737">
    <property type="term" value="C:cytoplasm"/>
    <property type="evidence" value="ECO:0007669"/>
    <property type="project" value="TreeGrafter"/>
</dbReference>
<dbReference type="PROSITE" id="PS51192">
    <property type="entry name" value="HELICASE_ATP_BIND_1"/>
    <property type="match status" value="1"/>
</dbReference>
<dbReference type="PANTHER" id="PTHR13710:SF120">
    <property type="entry name" value="BIFUNCTIONAL 3'-5' EXONUCLEASE_ATP-DEPENDENT HELICASE WRN"/>
    <property type="match status" value="1"/>
</dbReference>
<organism evidence="7 8">
    <name type="scientific">Antrodiella citrinella</name>
    <dbReference type="NCBI Taxonomy" id="2447956"/>
    <lineage>
        <taxon>Eukaryota</taxon>
        <taxon>Fungi</taxon>
        <taxon>Dikarya</taxon>
        <taxon>Basidiomycota</taxon>
        <taxon>Agaricomycotina</taxon>
        <taxon>Agaricomycetes</taxon>
        <taxon>Polyporales</taxon>
        <taxon>Steccherinaceae</taxon>
        <taxon>Antrodiella</taxon>
    </lineage>
</organism>
<proteinExistence type="inferred from homology"/>
<dbReference type="Pfam" id="PF00271">
    <property type="entry name" value="Helicase_C"/>
    <property type="match status" value="1"/>
</dbReference>
<evidence type="ECO:0000256" key="4">
    <source>
        <dbReference type="SAM" id="MobiDB-lite"/>
    </source>
</evidence>
<dbReference type="InterPro" id="IPR001650">
    <property type="entry name" value="Helicase_C-like"/>
</dbReference>
<dbReference type="AlphaFoldDB" id="A0A4S4M289"/>
<evidence type="ECO:0000256" key="2">
    <source>
        <dbReference type="ARBA" id="ARBA00034617"/>
    </source>
</evidence>
<dbReference type="PANTHER" id="PTHR13710">
    <property type="entry name" value="DNA HELICASE RECQ FAMILY MEMBER"/>
    <property type="match status" value="1"/>
</dbReference>
<evidence type="ECO:0000259" key="5">
    <source>
        <dbReference type="PROSITE" id="PS51192"/>
    </source>
</evidence>
<dbReference type="SUPFAM" id="SSF52540">
    <property type="entry name" value="P-loop containing nucleoside triphosphate hydrolases"/>
    <property type="match status" value="1"/>
</dbReference>
<protein>
    <recommendedName>
        <fullName evidence="3">DNA 3'-5' helicase</fullName>
        <ecNumber evidence="3">5.6.2.4</ecNumber>
    </recommendedName>
</protein>
<name>A0A4S4M289_9APHY</name>
<feature type="domain" description="Helicase ATP-binding" evidence="5">
    <location>
        <begin position="1"/>
        <end position="122"/>
    </location>
</feature>
<feature type="domain" description="Helicase C-terminal" evidence="6">
    <location>
        <begin position="169"/>
        <end position="323"/>
    </location>
</feature>
<evidence type="ECO:0000313" key="7">
    <source>
        <dbReference type="EMBL" id="THH16900.1"/>
    </source>
</evidence>
<dbReference type="GO" id="GO:0009378">
    <property type="term" value="F:four-way junction helicase activity"/>
    <property type="evidence" value="ECO:0007669"/>
    <property type="project" value="TreeGrafter"/>
</dbReference>
<dbReference type="GO" id="GO:0043138">
    <property type="term" value="F:3'-5' DNA helicase activity"/>
    <property type="evidence" value="ECO:0007669"/>
    <property type="project" value="UniProtKB-EC"/>
</dbReference>
<dbReference type="InterPro" id="IPR014001">
    <property type="entry name" value="Helicase_ATP-bd"/>
</dbReference>
<dbReference type="GO" id="GO:0005634">
    <property type="term" value="C:nucleus"/>
    <property type="evidence" value="ECO:0007669"/>
    <property type="project" value="TreeGrafter"/>
</dbReference>
<dbReference type="InterPro" id="IPR027417">
    <property type="entry name" value="P-loop_NTPase"/>
</dbReference>
<evidence type="ECO:0000256" key="1">
    <source>
        <dbReference type="ARBA" id="ARBA00005446"/>
    </source>
</evidence>
<feature type="region of interest" description="Disordered" evidence="4">
    <location>
        <begin position="305"/>
        <end position="338"/>
    </location>
</feature>
<dbReference type="Proteomes" id="UP000308730">
    <property type="component" value="Unassembled WGS sequence"/>
</dbReference>
<dbReference type="PROSITE" id="PS51194">
    <property type="entry name" value="HELICASE_CTER"/>
    <property type="match status" value="1"/>
</dbReference>
<dbReference type="Gene3D" id="3.40.50.300">
    <property type="entry name" value="P-loop containing nucleotide triphosphate hydrolases"/>
    <property type="match status" value="2"/>
</dbReference>
<dbReference type="OrthoDB" id="2790700at2759"/>
<keyword evidence="8" id="KW-1185">Reference proteome</keyword>
<evidence type="ECO:0000259" key="6">
    <source>
        <dbReference type="PROSITE" id="PS51194"/>
    </source>
</evidence>
<feature type="compositionally biased region" description="Basic and acidic residues" evidence="4">
    <location>
        <begin position="305"/>
        <end position="318"/>
    </location>
</feature>
<dbReference type="GO" id="GO:0005694">
    <property type="term" value="C:chromosome"/>
    <property type="evidence" value="ECO:0007669"/>
    <property type="project" value="TreeGrafter"/>
</dbReference>
<comment type="caution">
    <text evidence="7">The sequence shown here is derived from an EMBL/GenBank/DDBJ whole genome shotgun (WGS) entry which is preliminary data.</text>
</comment>
<dbReference type="EMBL" id="SGPM01000697">
    <property type="protein sequence ID" value="THH16900.1"/>
    <property type="molecule type" value="Genomic_DNA"/>
</dbReference>
<evidence type="ECO:0000313" key="8">
    <source>
        <dbReference type="Proteomes" id="UP000308730"/>
    </source>
</evidence>
<comment type="catalytic activity">
    <reaction evidence="2">
        <text>Couples ATP hydrolysis with the unwinding of duplex DNA by translocating in the 3'-5' direction.</text>
        <dbReference type="EC" id="5.6.2.4"/>
    </reaction>
</comment>
<gene>
    <name evidence="7" type="ORF">EUX98_g9228</name>
</gene>
<dbReference type="SMART" id="SM00490">
    <property type="entry name" value="HELICc"/>
    <property type="match status" value="1"/>
</dbReference>
<evidence type="ECO:0000256" key="3">
    <source>
        <dbReference type="ARBA" id="ARBA00034808"/>
    </source>
</evidence>